<evidence type="ECO:0000313" key="3">
    <source>
        <dbReference type="Proteomes" id="UP000518474"/>
    </source>
</evidence>
<protein>
    <submittedName>
        <fullName evidence="2">Uncharacterized protein</fullName>
    </submittedName>
</protein>
<organism evidence="2 3">
    <name type="scientific">Escherichia marmotae</name>
    <dbReference type="NCBI Taxonomy" id="1499973"/>
    <lineage>
        <taxon>Bacteria</taxon>
        <taxon>Pseudomonadati</taxon>
        <taxon>Pseudomonadota</taxon>
        <taxon>Gammaproteobacteria</taxon>
        <taxon>Enterobacterales</taxon>
        <taxon>Enterobacteriaceae</taxon>
        <taxon>Escherichia</taxon>
    </lineage>
</organism>
<dbReference type="AlphaFoldDB" id="A0A7W3AP21"/>
<feature type="transmembrane region" description="Helical" evidence="1">
    <location>
        <begin position="62"/>
        <end position="87"/>
    </location>
</feature>
<keyword evidence="1" id="KW-0812">Transmembrane</keyword>
<keyword evidence="1" id="KW-0472">Membrane</keyword>
<feature type="transmembrane region" description="Helical" evidence="1">
    <location>
        <begin position="16"/>
        <end position="33"/>
    </location>
</feature>
<gene>
    <name evidence="2" type="ORF">HV245_23085</name>
</gene>
<dbReference type="EMBL" id="JABXPT010000022">
    <property type="protein sequence ID" value="MBA7900985.1"/>
    <property type="molecule type" value="Genomic_DNA"/>
</dbReference>
<reference evidence="2 3" key="1">
    <citation type="submission" date="2020-06" db="EMBL/GenBank/DDBJ databases">
        <title>REHAB project genomes.</title>
        <authorList>
            <person name="Shaw L.P."/>
        </authorList>
    </citation>
    <scope>NUCLEOTIDE SEQUENCE [LARGE SCALE GENOMIC DNA]</scope>
    <source>
        <strain evidence="2 3">RHBSTW-00604</strain>
    </source>
</reference>
<feature type="transmembrane region" description="Helical" evidence="1">
    <location>
        <begin position="38"/>
        <end position="56"/>
    </location>
</feature>
<proteinExistence type="predicted"/>
<evidence type="ECO:0000256" key="1">
    <source>
        <dbReference type="SAM" id="Phobius"/>
    </source>
</evidence>
<feature type="transmembrane region" description="Helical" evidence="1">
    <location>
        <begin position="135"/>
        <end position="159"/>
    </location>
</feature>
<feature type="transmembrane region" description="Helical" evidence="1">
    <location>
        <begin position="171"/>
        <end position="190"/>
    </location>
</feature>
<name>A0A7W3AP21_9ESCH</name>
<comment type="caution">
    <text evidence="2">The sequence shown here is derived from an EMBL/GenBank/DDBJ whole genome shotgun (WGS) entry which is preliminary data.</text>
</comment>
<accession>A0A7W3AP21</accession>
<sequence length="212" mass="23376">MNGCTDNMPKKQSSSQGSFFFLVLLAVWTGVFFMPKMFFLVIPGGGICAFVFLFIICHRKDFIRKVVSAGVVSIALIVLFMMLPFMGKITTGLWLAYRIMKKIKRVRCLLSDALLSMILYTSLLIPVLLHSGDYIGFSNILVMTICGGIYSVASVECVMCICERSETLTDNLFFISVMLLSVPIITLLLVSDSLDGTVQQAFTPPPGMNIPG</sequence>
<dbReference type="RefSeq" id="WP_220470414.1">
    <property type="nucleotide sequence ID" value="NZ_JABXPT010000022.1"/>
</dbReference>
<feature type="transmembrane region" description="Helical" evidence="1">
    <location>
        <begin position="108"/>
        <end position="129"/>
    </location>
</feature>
<keyword evidence="1" id="KW-1133">Transmembrane helix</keyword>
<evidence type="ECO:0000313" key="2">
    <source>
        <dbReference type="EMBL" id="MBA7900985.1"/>
    </source>
</evidence>
<dbReference type="Proteomes" id="UP000518474">
    <property type="component" value="Unassembled WGS sequence"/>
</dbReference>